<proteinExistence type="predicted"/>
<dbReference type="PANTHER" id="PTHR37810">
    <property type="entry name" value="IMMUNITY PROTEIN SDPI"/>
    <property type="match status" value="1"/>
</dbReference>
<reference evidence="3 4" key="1">
    <citation type="submission" date="2016-01" db="EMBL/GenBank/DDBJ databases">
        <title>Draft Genome Sequences of Seven Thermophilic Sporeformers Isolated from Foods.</title>
        <authorList>
            <person name="Berendsen E.M."/>
            <person name="Wells-Bennik M.H."/>
            <person name="Krawcyk A.O."/>
            <person name="De Jong A."/>
            <person name="Holsappel S."/>
            <person name="Eijlander R.T."/>
            <person name="Kuipers O.P."/>
        </authorList>
    </citation>
    <scope>NUCLEOTIDE SEQUENCE [LARGE SCALE GENOMIC DNA]</scope>
    <source>
        <strain evidence="3 4">B4109</strain>
    </source>
</reference>
<evidence type="ECO:0000313" key="4">
    <source>
        <dbReference type="Proteomes" id="UP000075424"/>
    </source>
</evidence>
<feature type="transmembrane region" description="Helical" evidence="1">
    <location>
        <begin position="7"/>
        <end position="27"/>
    </location>
</feature>
<accession>A0A150MXB2</accession>
<evidence type="ECO:0000259" key="2">
    <source>
        <dbReference type="Pfam" id="PF07853"/>
    </source>
</evidence>
<feature type="transmembrane region" description="Helical" evidence="1">
    <location>
        <begin position="161"/>
        <end position="179"/>
    </location>
</feature>
<organism evidence="3 4">
    <name type="scientific">Geobacillus stearothermophilus</name>
    <name type="common">Bacillus stearothermophilus</name>
    <dbReference type="NCBI Taxonomy" id="1422"/>
    <lineage>
        <taxon>Bacteria</taxon>
        <taxon>Bacillati</taxon>
        <taxon>Bacillota</taxon>
        <taxon>Bacilli</taxon>
        <taxon>Bacillales</taxon>
        <taxon>Anoxybacillaceae</taxon>
        <taxon>Geobacillus</taxon>
    </lineage>
</organism>
<keyword evidence="1" id="KW-0812">Transmembrane</keyword>
<dbReference type="Pfam" id="PF07853">
    <property type="entry name" value="DUF1648"/>
    <property type="match status" value="1"/>
</dbReference>
<name>A0A150MXB2_GEOSE</name>
<dbReference type="AlphaFoldDB" id="A0A150MXB2"/>
<protein>
    <recommendedName>
        <fullName evidence="2">DUF1648 domain-containing protein</fullName>
    </recommendedName>
</protein>
<dbReference type="Proteomes" id="UP000075424">
    <property type="component" value="Unassembled WGS sequence"/>
</dbReference>
<dbReference type="InterPro" id="IPR026272">
    <property type="entry name" value="SdpI"/>
</dbReference>
<dbReference type="GO" id="GO:0009636">
    <property type="term" value="P:response to toxic substance"/>
    <property type="evidence" value="ECO:0007669"/>
    <property type="project" value="TreeGrafter"/>
</dbReference>
<evidence type="ECO:0000313" key="3">
    <source>
        <dbReference type="EMBL" id="KYD29069.1"/>
    </source>
</evidence>
<feature type="domain" description="DUF1648" evidence="2">
    <location>
        <begin position="11"/>
        <end position="58"/>
    </location>
</feature>
<dbReference type="RefSeq" id="WP_061567185.1">
    <property type="nucleotide sequence ID" value="NZ_JARMTB010000074.1"/>
</dbReference>
<feature type="transmembrane region" description="Helical" evidence="1">
    <location>
        <begin position="113"/>
        <end position="131"/>
    </location>
</feature>
<dbReference type="PANTHER" id="PTHR37810:SF5">
    <property type="entry name" value="IMMUNITY PROTEIN SDPI"/>
    <property type="match status" value="1"/>
</dbReference>
<evidence type="ECO:0000256" key="1">
    <source>
        <dbReference type="SAM" id="Phobius"/>
    </source>
</evidence>
<dbReference type="EMBL" id="LQYV01000016">
    <property type="protein sequence ID" value="KYD29069.1"/>
    <property type="molecule type" value="Genomic_DNA"/>
</dbReference>
<dbReference type="InterPro" id="IPR025962">
    <property type="entry name" value="SdpI/YhfL"/>
</dbReference>
<dbReference type="PATRIC" id="fig|1422.18.peg.937"/>
<gene>
    <name evidence="3" type="ORF">B4109_1689</name>
</gene>
<dbReference type="InterPro" id="IPR012867">
    <property type="entry name" value="DUF1648"/>
</dbReference>
<keyword evidence="1" id="KW-0472">Membrane</keyword>
<sequence>MWKSNRLAIMLTVFAYVISLAAIPYLPDQVAIHWNAAGEADGFSNKWLGAFLPPLLMTLLIMLMGVLPKFDPKKESYGRFQKSYRIINAALAFFFLLLHIATLAYNLGVPVDVGRLVLIGVGVLFIVLGNYMPKIKPNYFIGIRTPWTLESEAVWNKTHRLGGKVFIVMGILSMLTAFWRGEMRVVLFLVIIVVGNLYLIVQSFLYEQQEQRNRS</sequence>
<dbReference type="PIRSF" id="PIRSF038959">
    <property type="entry name" value="SdpI"/>
    <property type="match status" value="1"/>
</dbReference>
<dbReference type="Pfam" id="PF13630">
    <property type="entry name" value="SdpI"/>
    <property type="match status" value="1"/>
</dbReference>
<feature type="transmembrane region" description="Helical" evidence="1">
    <location>
        <begin position="87"/>
        <end position="107"/>
    </location>
</feature>
<comment type="caution">
    <text evidence="3">The sequence shown here is derived from an EMBL/GenBank/DDBJ whole genome shotgun (WGS) entry which is preliminary data.</text>
</comment>
<feature type="transmembrane region" description="Helical" evidence="1">
    <location>
        <begin position="185"/>
        <end position="206"/>
    </location>
</feature>
<feature type="transmembrane region" description="Helical" evidence="1">
    <location>
        <begin position="47"/>
        <end position="67"/>
    </location>
</feature>
<keyword evidence="1" id="KW-1133">Transmembrane helix</keyword>